<keyword evidence="2" id="KW-0614">Plasmid</keyword>
<dbReference type="HOGENOM" id="CLU_1203828_0_0_3"/>
<keyword evidence="1" id="KW-0472">Membrane</keyword>
<gene>
    <name evidence="2" type="ordered locus">Npun_CR021</name>
</gene>
<dbReference type="RefSeq" id="WP_012412864.1">
    <property type="nucleotide sequence ID" value="NC_010630.1"/>
</dbReference>
<evidence type="ECO:0000256" key="1">
    <source>
        <dbReference type="SAM" id="Phobius"/>
    </source>
</evidence>
<dbReference type="KEGG" id="npu:Npun_CR021"/>
<protein>
    <submittedName>
        <fullName evidence="2">Uncharacterized protein</fullName>
    </submittedName>
</protein>
<keyword evidence="1" id="KW-1133">Transmembrane helix</keyword>
<keyword evidence="3" id="KW-1185">Reference proteome</keyword>
<dbReference type="PhylomeDB" id="B2JBR1"/>
<name>B2JBR1_NOSP7</name>
<proteinExistence type="predicted"/>
<evidence type="ECO:0000313" key="3">
    <source>
        <dbReference type="Proteomes" id="UP000001191"/>
    </source>
</evidence>
<organism evidence="2 3">
    <name type="scientific">Nostoc punctiforme (strain ATCC 29133 / PCC 73102)</name>
    <dbReference type="NCBI Taxonomy" id="63737"/>
    <lineage>
        <taxon>Bacteria</taxon>
        <taxon>Bacillati</taxon>
        <taxon>Cyanobacteriota</taxon>
        <taxon>Cyanophyceae</taxon>
        <taxon>Nostocales</taxon>
        <taxon>Nostocaceae</taxon>
        <taxon>Nostoc</taxon>
    </lineage>
</organism>
<sequence>MKSLSRLTLAHIYRHLAVFSSLIVVFIFCSVLPATAKSSFLEQFQQVMTSLQSYIKLYSQEFSQLSKDANKDEDKDLDIAITSTNGVMGIPDPLKAGKNIKVIIQQQDTDLVETDSQAQGENAQRQWHQAYTYGLSGSVLGREGQKTQAQEAEISNYAVENSSNTADEVQNDVITQDILKKMAVQNLQTTVITKSIHSEAQKQTRALSAANINLSDISSRLDEQARKEQANNNSSARQIIGAAAFADAFWEQSNAK</sequence>
<dbReference type="Proteomes" id="UP000001191">
    <property type="component" value="Plasmid pNPUN03"/>
</dbReference>
<dbReference type="EMBL" id="CP001040">
    <property type="protein sequence ID" value="ACC85365.1"/>
    <property type="molecule type" value="Genomic_DNA"/>
</dbReference>
<keyword evidence="1" id="KW-0812">Transmembrane</keyword>
<geneLocation type="plasmid" evidence="2 3">
    <name>pNPUN03</name>
</geneLocation>
<dbReference type="EnsemblBacteria" id="ACC85365">
    <property type="protein sequence ID" value="ACC85365"/>
    <property type="gene ID" value="Npun_CR021"/>
</dbReference>
<evidence type="ECO:0000313" key="2">
    <source>
        <dbReference type="EMBL" id="ACC85365.1"/>
    </source>
</evidence>
<accession>B2JBR1</accession>
<feature type="transmembrane region" description="Helical" evidence="1">
    <location>
        <begin position="12"/>
        <end position="36"/>
    </location>
</feature>
<dbReference type="AlphaFoldDB" id="B2JBR1"/>
<reference evidence="3" key="1">
    <citation type="submission" date="2008-04" db="EMBL/GenBank/DDBJ databases">
        <title>Complete sequence of plasmid 3 of Nostoc punctiforme ATCC 29133.</title>
        <authorList>
            <consortium name="US DOE Joint Genome Institute"/>
            <person name="Copeland A."/>
            <person name="Lucas S."/>
            <person name="Lapidus A."/>
            <person name="Glavina del Rio T."/>
            <person name="Dalin E."/>
            <person name="Tice H."/>
            <person name="Pitluck S."/>
            <person name="Chain P."/>
            <person name="Malfatti S."/>
            <person name="Shin M."/>
            <person name="Vergez L."/>
            <person name="Schmutz J."/>
            <person name="Larimer F."/>
            <person name="Land M."/>
            <person name="Hauser L."/>
            <person name="Kyrpides N."/>
            <person name="Kim E."/>
            <person name="Meeks J.C."/>
            <person name="Elhai J."/>
            <person name="Campbell E.L."/>
            <person name="Thiel T."/>
            <person name="Longmire J."/>
            <person name="Potts M."/>
            <person name="Atlas R."/>
        </authorList>
    </citation>
    <scope>NUCLEOTIDE SEQUENCE [LARGE SCALE GENOMIC DNA]</scope>
    <source>
        <strain evidence="3">ATCC 29133 / PCC 73102</strain>
        <plasmid evidence="3">Plasmid pNPUN03</plasmid>
    </source>
</reference>